<dbReference type="AlphaFoldDB" id="A0A1I8BFJ4"/>
<sequence>MQQQQVEKIILQRKWKWKKKPLSTFFLYSTASEISLNETNSFEDFEENIFKNFTENIWRFQQVNNEINNYKRIKRKNDWKQQKMTKELFTKMGLIKEKGLQNAMCHVWNKGSPSELCALNKWERIKRMG</sequence>
<dbReference type="WBParaSite" id="MhA1_Contig2080.frz3.gene2">
    <property type="protein sequence ID" value="MhA1_Contig2080.frz3.gene2"/>
    <property type="gene ID" value="MhA1_Contig2080.frz3.gene2"/>
</dbReference>
<organism evidence="1 2">
    <name type="scientific">Meloidogyne hapla</name>
    <name type="common">Root-knot nematode worm</name>
    <dbReference type="NCBI Taxonomy" id="6305"/>
    <lineage>
        <taxon>Eukaryota</taxon>
        <taxon>Metazoa</taxon>
        <taxon>Ecdysozoa</taxon>
        <taxon>Nematoda</taxon>
        <taxon>Chromadorea</taxon>
        <taxon>Rhabditida</taxon>
        <taxon>Tylenchina</taxon>
        <taxon>Tylenchomorpha</taxon>
        <taxon>Tylenchoidea</taxon>
        <taxon>Meloidogynidae</taxon>
        <taxon>Meloidogyninae</taxon>
        <taxon>Meloidogyne</taxon>
    </lineage>
</organism>
<keyword evidence="1" id="KW-1185">Reference proteome</keyword>
<dbReference type="Proteomes" id="UP000095281">
    <property type="component" value="Unplaced"/>
</dbReference>
<name>A0A1I8BFJ4_MELHA</name>
<proteinExistence type="predicted"/>
<protein>
    <submittedName>
        <fullName evidence="2">Uncharacterized protein</fullName>
    </submittedName>
</protein>
<evidence type="ECO:0000313" key="2">
    <source>
        <dbReference type="WBParaSite" id="MhA1_Contig2080.frz3.gene2"/>
    </source>
</evidence>
<evidence type="ECO:0000313" key="1">
    <source>
        <dbReference type="Proteomes" id="UP000095281"/>
    </source>
</evidence>
<reference evidence="2" key="1">
    <citation type="submission" date="2016-11" db="UniProtKB">
        <authorList>
            <consortium name="WormBaseParasite"/>
        </authorList>
    </citation>
    <scope>IDENTIFICATION</scope>
</reference>
<accession>A0A1I8BFJ4</accession>